<proteinExistence type="predicted"/>
<comment type="caution">
    <text evidence="2">The sequence shown here is derived from an EMBL/GenBank/DDBJ whole genome shotgun (WGS) entry which is preliminary data.</text>
</comment>
<sequence>MTRRKSGRFLVWLAWLADSQLEEGLTGDDVDRDVLTTFRLKSWNGVQLLLKEERHEDAKQYIICFCHQENEVTRDGKTTKKFAYDKKYSVMENKDDRQGALKIVECLVCFENFEHCITMAKGSGWKPFGTSYRGSGSFEVTVANMRKTHRNHVDQVYLVGFVPCFEVPNLHQSLDPFLETLMKDLCNGFIEGFQENYPRGISILDW</sequence>
<dbReference type="Proteomes" id="UP001159427">
    <property type="component" value="Unassembled WGS sequence"/>
</dbReference>
<gene>
    <name evidence="2" type="ORF">PEVE_00009206</name>
</gene>
<dbReference type="EMBL" id="CALNXI010001630">
    <property type="protein sequence ID" value="CAH3173688.1"/>
    <property type="molecule type" value="Genomic_DNA"/>
</dbReference>
<evidence type="ECO:0000256" key="1">
    <source>
        <dbReference type="SAM" id="SignalP"/>
    </source>
</evidence>
<reference evidence="2 3" key="1">
    <citation type="submission" date="2022-05" db="EMBL/GenBank/DDBJ databases">
        <authorList>
            <consortium name="Genoscope - CEA"/>
            <person name="William W."/>
        </authorList>
    </citation>
    <scope>NUCLEOTIDE SEQUENCE [LARGE SCALE GENOMIC DNA]</scope>
</reference>
<name>A0ABN8R2T1_9CNID</name>
<organism evidence="2 3">
    <name type="scientific">Porites evermanni</name>
    <dbReference type="NCBI Taxonomy" id="104178"/>
    <lineage>
        <taxon>Eukaryota</taxon>
        <taxon>Metazoa</taxon>
        <taxon>Cnidaria</taxon>
        <taxon>Anthozoa</taxon>
        <taxon>Hexacorallia</taxon>
        <taxon>Scleractinia</taxon>
        <taxon>Fungiina</taxon>
        <taxon>Poritidae</taxon>
        <taxon>Porites</taxon>
    </lineage>
</organism>
<keyword evidence="1" id="KW-0732">Signal</keyword>
<evidence type="ECO:0000313" key="2">
    <source>
        <dbReference type="EMBL" id="CAH3173688.1"/>
    </source>
</evidence>
<evidence type="ECO:0000313" key="3">
    <source>
        <dbReference type="Proteomes" id="UP001159427"/>
    </source>
</evidence>
<protein>
    <submittedName>
        <fullName evidence="2">Uncharacterized protein</fullName>
    </submittedName>
</protein>
<feature type="signal peptide" evidence="1">
    <location>
        <begin position="1"/>
        <end position="27"/>
    </location>
</feature>
<feature type="chain" id="PRO_5046924469" evidence="1">
    <location>
        <begin position="28"/>
        <end position="206"/>
    </location>
</feature>
<accession>A0ABN8R2T1</accession>
<keyword evidence="3" id="KW-1185">Reference proteome</keyword>